<keyword evidence="2" id="KW-0813">Transport</keyword>
<accession>A0A2N8KRM5</accession>
<sequence>MSTTLAWTDALVLNQPQIDQTHQEFVALLNELGEALAQPEPDPLPLYARLLSHTEAHFAMEEGWMAATGFAADNCHSKQHAMVLDVMRQVLAHTHAHADLEPMRNLLPELVNWFPAHADMMDAALVFHMSQVGYDPLSGAIAQPLATEASGISSCGSQGCS</sequence>
<dbReference type="InterPro" id="IPR050669">
    <property type="entry name" value="Hemerythrin"/>
</dbReference>
<dbReference type="CDD" id="cd12107">
    <property type="entry name" value="Hemerythrin"/>
    <property type="match status" value="1"/>
</dbReference>
<dbReference type="Pfam" id="PF01814">
    <property type="entry name" value="Hemerythrin"/>
    <property type="match status" value="1"/>
</dbReference>
<dbReference type="RefSeq" id="WP_102769848.1">
    <property type="nucleotide sequence ID" value="NZ_CP124551.1"/>
</dbReference>
<dbReference type="PANTHER" id="PTHR37164:SF1">
    <property type="entry name" value="BACTERIOHEMERYTHRIN"/>
    <property type="match status" value="1"/>
</dbReference>
<dbReference type="Gene3D" id="1.20.120.50">
    <property type="entry name" value="Hemerythrin-like"/>
    <property type="match status" value="1"/>
</dbReference>
<proteinExistence type="inferred from homology"/>
<dbReference type="AlphaFoldDB" id="A0A2N8KRM5"/>
<dbReference type="GO" id="GO:0046872">
    <property type="term" value="F:metal ion binding"/>
    <property type="evidence" value="ECO:0007669"/>
    <property type="project" value="UniProtKB-KW"/>
</dbReference>
<dbReference type="Proteomes" id="UP000235916">
    <property type="component" value="Unassembled WGS sequence"/>
</dbReference>
<evidence type="ECO:0000256" key="2">
    <source>
        <dbReference type="ARBA" id="ARBA00022621"/>
    </source>
</evidence>
<evidence type="ECO:0000313" key="7">
    <source>
        <dbReference type="Proteomes" id="UP000235916"/>
    </source>
</evidence>
<name>A0A2N8KRM5_9BURK</name>
<dbReference type="PANTHER" id="PTHR37164">
    <property type="entry name" value="BACTERIOHEMERYTHRIN"/>
    <property type="match status" value="1"/>
</dbReference>
<keyword evidence="7" id="KW-1185">Reference proteome</keyword>
<feature type="domain" description="Hemerythrin-like" evidence="5">
    <location>
        <begin position="17"/>
        <end position="124"/>
    </location>
</feature>
<dbReference type="InterPro" id="IPR012827">
    <property type="entry name" value="Hemerythrin_metal-bd"/>
</dbReference>
<comment type="similarity">
    <text evidence="1">Belongs to the hemerythrin family.</text>
</comment>
<evidence type="ECO:0000256" key="4">
    <source>
        <dbReference type="ARBA" id="ARBA00023004"/>
    </source>
</evidence>
<dbReference type="InterPro" id="IPR035938">
    <property type="entry name" value="Hemerythrin-like_sf"/>
</dbReference>
<dbReference type="InterPro" id="IPR016131">
    <property type="entry name" value="Haemerythrin_Fe_BS"/>
</dbReference>
<dbReference type="NCBIfam" id="TIGR02481">
    <property type="entry name" value="hemeryth_dom"/>
    <property type="match status" value="1"/>
</dbReference>
<comment type="caution">
    <text evidence="6">The sequence shown here is derived from an EMBL/GenBank/DDBJ whole genome shotgun (WGS) entry which is preliminary data.</text>
</comment>
<organism evidence="6 7">
    <name type="scientific">Kinneretia aquatilis</name>
    <dbReference type="NCBI Taxonomy" id="2070761"/>
    <lineage>
        <taxon>Bacteria</taxon>
        <taxon>Pseudomonadati</taxon>
        <taxon>Pseudomonadota</taxon>
        <taxon>Betaproteobacteria</taxon>
        <taxon>Burkholderiales</taxon>
        <taxon>Sphaerotilaceae</taxon>
        <taxon>Roseateles</taxon>
    </lineage>
</organism>
<keyword evidence="3" id="KW-0479">Metal-binding</keyword>
<evidence type="ECO:0000259" key="5">
    <source>
        <dbReference type="Pfam" id="PF01814"/>
    </source>
</evidence>
<dbReference type="GO" id="GO:0005344">
    <property type="term" value="F:oxygen carrier activity"/>
    <property type="evidence" value="ECO:0007669"/>
    <property type="project" value="UniProtKB-KW"/>
</dbReference>
<protein>
    <submittedName>
        <fullName evidence="6">Hemerythrin</fullName>
    </submittedName>
</protein>
<dbReference type="SUPFAM" id="SSF47188">
    <property type="entry name" value="Hemerythrin-like"/>
    <property type="match status" value="1"/>
</dbReference>
<evidence type="ECO:0000256" key="3">
    <source>
        <dbReference type="ARBA" id="ARBA00022723"/>
    </source>
</evidence>
<evidence type="ECO:0000256" key="1">
    <source>
        <dbReference type="ARBA" id="ARBA00010587"/>
    </source>
</evidence>
<evidence type="ECO:0000313" key="6">
    <source>
        <dbReference type="EMBL" id="PND36072.1"/>
    </source>
</evidence>
<gene>
    <name evidence="6" type="ORF">C1O66_20280</name>
</gene>
<dbReference type="InterPro" id="IPR012312">
    <property type="entry name" value="Hemerythrin-like"/>
</dbReference>
<reference evidence="6 7" key="1">
    <citation type="submission" date="2018-01" db="EMBL/GenBank/DDBJ databases">
        <title>Draft genome sequence of Paucibacter aquatile CR182 isolated from freshwater of the Nakdong River.</title>
        <authorList>
            <person name="Choi A."/>
            <person name="Chung E.J."/>
        </authorList>
    </citation>
    <scope>NUCLEOTIDE SEQUENCE [LARGE SCALE GENOMIC DNA]</scope>
    <source>
        <strain evidence="6 7">CR182</strain>
    </source>
</reference>
<dbReference type="EMBL" id="POSP01000004">
    <property type="protein sequence ID" value="PND36072.1"/>
    <property type="molecule type" value="Genomic_DNA"/>
</dbReference>
<dbReference type="OrthoDB" id="5296936at2"/>
<keyword evidence="4" id="KW-0408">Iron</keyword>
<keyword evidence="2" id="KW-0561">Oxygen transport</keyword>
<dbReference type="PROSITE" id="PS00550">
    <property type="entry name" value="HEMERYTHRINS"/>
    <property type="match status" value="1"/>
</dbReference>